<sequence length="76" mass="8323">MRLPVSRSSSPREVRSTSRWRRLTVASVSTRSAALSEPTRTRPSCVFTFLPLSGPETTSTVHSGMGMRVVRPSCSV</sequence>
<dbReference type="EMBL" id="CP002830">
    <property type="protein sequence ID" value="AEI68374.1"/>
    <property type="molecule type" value="Genomic_DNA"/>
</dbReference>
<evidence type="ECO:0000256" key="1">
    <source>
        <dbReference type="SAM" id="MobiDB-lite"/>
    </source>
</evidence>
<dbReference type="HOGENOM" id="CLU_2650667_0_0_7"/>
<gene>
    <name evidence="2" type="ordered locus">LILAB_32465</name>
</gene>
<dbReference type="AlphaFoldDB" id="F8CAZ3"/>
<reference evidence="2 3" key="1">
    <citation type="journal article" date="2011" name="J. Bacteriol.">
        <title>Genome sequence of the halotolerant marine bacterium Myxococcus fulvus HW-1.</title>
        <authorList>
            <person name="Li Z.F."/>
            <person name="Li X."/>
            <person name="Liu H."/>
            <person name="Liu X."/>
            <person name="Han K."/>
            <person name="Wu Z.H."/>
            <person name="Hu W."/>
            <person name="Li F.F."/>
            <person name="Li Y.Z."/>
        </authorList>
    </citation>
    <scope>NUCLEOTIDE SEQUENCE [LARGE SCALE GENOMIC DNA]</scope>
    <source>
        <strain evidence="3">ATCC BAA-855 / HW-1</strain>
    </source>
</reference>
<accession>F8CAZ3</accession>
<dbReference type="STRING" id="483219.LILAB_32465"/>
<dbReference type="Proteomes" id="UP000000488">
    <property type="component" value="Chromosome"/>
</dbReference>
<organism evidence="2 3">
    <name type="scientific">Myxococcus fulvus (strain ATCC BAA-855 / HW-1)</name>
    <dbReference type="NCBI Taxonomy" id="483219"/>
    <lineage>
        <taxon>Bacteria</taxon>
        <taxon>Pseudomonadati</taxon>
        <taxon>Myxococcota</taxon>
        <taxon>Myxococcia</taxon>
        <taxon>Myxococcales</taxon>
        <taxon>Cystobacterineae</taxon>
        <taxon>Myxococcaceae</taxon>
        <taxon>Myxococcus</taxon>
    </lineage>
</organism>
<name>F8CAZ3_MYXFH</name>
<evidence type="ECO:0000313" key="2">
    <source>
        <dbReference type="EMBL" id="AEI68374.1"/>
    </source>
</evidence>
<protein>
    <submittedName>
        <fullName evidence="2">Uncharacterized protein</fullName>
    </submittedName>
</protein>
<feature type="region of interest" description="Disordered" evidence="1">
    <location>
        <begin position="1"/>
        <end position="20"/>
    </location>
</feature>
<proteinExistence type="predicted"/>
<dbReference type="KEGG" id="mfu:LILAB_32465"/>
<evidence type="ECO:0000313" key="3">
    <source>
        <dbReference type="Proteomes" id="UP000000488"/>
    </source>
</evidence>